<dbReference type="Gene3D" id="3.30.160.60">
    <property type="entry name" value="Classic Zinc Finger"/>
    <property type="match status" value="3"/>
</dbReference>
<sequence>MDPVNDPLGLYTNVVEKSPDDESTLLKEKGITDINRRHEFLSTGDARPRLLSNVVDEYPGITDINRELEFPTDSLSLVYNVVNKYQEQVLPQLNQDASPSQRKSEHDSINVGSKSNKKGRHDKLKPYACNTCGNRFTKKGGLTAHQRIHYNEKPYECEACPKTFTQQGHLNDHIKTHTGLRPYKCEVCNKEFKQSGQLRTHKTRRVHMVMVKKLNKK</sequence>
<feature type="region of interest" description="Disordered" evidence="8">
    <location>
        <begin position="92"/>
        <end position="122"/>
    </location>
</feature>
<dbReference type="Pfam" id="PF00096">
    <property type="entry name" value="zf-C2H2"/>
    <property type="match status" value="3"/>
</dbReference>
<dbReference type="EMBL" id="CAJVPQ010002199">
    <property type="protein sequence ID" value="CAG8587506.1"/>
    <property type="molecule type" value="Genomic_DNA"/>
</dbReference>
<feature type="domain" description="C2H2-type" evidence="9">
    <location>
        <begin position="183"/>
        <end position="207"/>
    </location>
</feature>
<dbReference type="GO" id="GO:0000981">
    <property type="term" value="F:DNA-binding transcription factor activity, RNA polymerase II-specific"/>
    <property type="evidence" value="ECO:0007669"/>
    <property type="project" value="TreeGrafter"/>
</dbReference>
<feature type="domain" description="C2H2-type" evidence="9">
    <location>
        <begin position="155"/>
        <end position="182"/>
    </location>
</feature>
<keyword evidence="6" id="KW-0539">Nucleus</keyword>
<keyword evidence="11" id="KW-1185">Reference proteome</keyword>
<dbReference type="FunFam" id="3.30.160.60:FF:000624">
    <property type="entry name" value="zinc finger protein 697"/>
    <property type="match status" value="1"/>
</dbReference>
<organism evidence="10 11">
    <name type="scientific">Funneliformis caledonium</name>
    <dbReference type="NCBI Taxonomy" id="1117310"/>
    <lineage>
        <taxon>Eukaryota</taxon>
        <taxon>Fungi</taxon>
        <taxon>Fungi incertae sedis</taxon>
        <taxon>Mucoromycota</taxon>
        <taxon>Glomeromycotina</taxon>
        <taxon>Glomeromycetes</taxon>
        <taxon>Glomerales</taxon>
        <taxon>Glomeraceae</taxon>
        <taxon>Funneliformis</taxon>
    </lineage>
</organism>
<evidence type="ECO:0000256" key="6">
    <source>
        <dbReference type="ARBA" id="ARBA00023242"/>
    </source>
</evidence>
<dbReference type="PANTHER" id="PTHR24394:SF44">
    <property type="entry name" value="ZINC FINGER PROTEIN 271-LIKE"/>
    <property type="match status" value="1"/>
</dbReference>
<name>A0A9N9C1N9_9GLOM</name>
<evidence type="ECO:0000256" key="1">
    <source>
        <dbReference type="ARBA" id="ARBA00004123"/>
    </source>
</evidence>
<dbReference type="PROSITE" id="PS50157">
    <property type="entry name" value="ZINC_FINGER_C2H2_2"/>
    <property type="match status" value="3"/>
</dbReference>
<reference evidence="10" key="1">
    <citation type="submission" date="2021-06" db="EMBL/GenBank/DDBJ databases">
        <authorList>
            <person name="Kallberg Y."/>
            <person name="Tangrot J."/>
            <person name="Rosling A."/>
        </authorList>
    </citation>
    <scope>NUCLEOTIDE SEQUENCE</scope>
    <source>
        <strain evidence="10">UK204</strain>
    </source>
</reference>
<evidence type="ECO:0000256" key="3">
    <source>
        <dbReference type="ARBA" id="ARBA00022737"/>
    </source>
</evidence>
<dbReference type="SUPFAM" id="SSF57667">
    <property type="entry name" value="beta-beta-alpha zinc fingers"/>
    <property type="match status" value="2"/>
</dbReference>
<protein>
    <submittedName>
        <fullName evidence="10">9027_t:CDS:1</fullName>
    </submittedName>
</protein>
<dbReference type="GO" id="GO:0005634">
    <property type="term" value="C:nucleus"/>
    <property type="evidence" value="ECO:0007669"/>
    <property type="project" value="UniProtKB-SubCell"/>
</dbReference>
<keyword evidence="4 7" id="KW-0863">Zinc-finger</keyword>
<dbReference type="FunFam" id="3.30.160.60:FF:001498">
    <property type="entry name" value="Zinc finger protein 404"/>
    <property type="match status" value="2"/>
</dbReference>
<keyword evidence="2" id="KW-0479">Metal-binding</keyword>
<dbReference type="PANTHER" id="PTHR24394">
    <property type="entry name" value="ZINC FINGER PROTEIN"/>
    <property type="match status" value="1"/>
</dbReference>
<accession>A0A9N9C1N9</accession>
<keyword evidence="5" id="KW-0862">Zinc</keyword>
<dbReference type="Proteomes" id="UP000789570">
    <property type="component" value="Unassembled WGS sequence"/>
</dbReference>
<keyword evidence="3" id="KW-0677">Repeat</keyword>
<dbReference type="InterPro" id="IPR013087">
    <property type="entry name" value="Znf_C2H2_type"/>
</dbReference>
<comment type="caution">
    <text evidence="10">The sequence shown here is derived from an EMBL/GenBank/DDBJ whole genome shotgun (WGS) entry which is preliminary data.</text>
</comment>
<feature type="domain" description="C2H2-type" evidence="9">
    <location>
        <begin position="127"/>
        <end position="154"/>
    </location>
</feature>
<feature type="compositionally biased region" description="Polar residues" evidence="8">
    <location>
        <begin position="92"/>
        <end position="101"/>
    </location>
</feature>
<evidence type="ECO:0000256" key="5">
    <source>
        <dbReference type="ARBA" id="ARBA00022833"/>
    </source>
</evidence>
<evidence type="ECO:0000313" key="11">
    <source>
        <dbReference type="Proteomes" id="UP000789570"/>
    </source>
</evidence>
<dbReference type="SMART" id="SM00355">
    <property type="entry name" value="ZnF_C2H2"/>
    <property type="match status" value="3"/>
</dbReference>
<dbReference type="GO" id="GO:0008270">
    <property type="term" value="F:zinc ion binding"/>
    <property type="evidence" value="ECO:0007669"/>
    <property type="project" value="UniProtKB-KW"/>
</dbReference>
<evidence type="ECO:0000313" key="10">
    <source>
        <dbReference type="EMBL" id="CAG8587506.1"/>
    </source>
</evidence>
<dbReference type="InterPro" id="IPR036236">
    <property type="entry name" value="Znf_C2H2_sf"/>
</dbReference>
<evidence type="ECO:0000256" key="2">
    <source>
        <dbReference type="ARBA" id="ARBA00022723"/>
    </source>
</evidence>
<dbReference type="PROSITE" id="PS00028">
    <property type="entry name" value="ZINC_FINGER_C2H2_1"/>
    <property type="match status" value="3"/>
</dbReference>
<proteinExistence type="predicted"/>
<evidence type="ECO:0000256" key="8">
    <source>
        <dbReference type="SAM" id="MobiDB-lite"/>
    </source>
</evidence>
<evidence type="ECO:0000256" key="4">
    <source>
        <dbReference type="ARBA" id="ARBA00022771"/>
    </source>
</evidence>
<comment type="subcellular location">
    <subcellularLocation>
        <location evidence="1">Nucleus</location>
    </subcellularLocation>
</comment>
<dbReference type="AlphaFoldDB" id="A0A9N9C1N9"/>
<gene>
    <name evidence="10" type="ORF">FCALED_LOCUS7915</name>
</gene>
<feature type="region of interest" description="Disordered" evidence="8">
    <location>
        <begin position="1"/>
        <end position="22"/>
    </location>
</feature>
<dbReference type="OrthoDB" id="8922241at2759"/>
<evidence type="ECO:0000256" key="7">
    <source>
        <dbReference type="PROSITE-ProRule" id="PRU00042"/>
    </source>
</evidence>
<evidence type="ECO:0000259" key="9">
    <source>
        <dbReference type="PROSITE" id="PS50157"/>
    </source>
</evidence>